<dbReference type="InterPro" id="IPR001806">
    <property type="entry name" value="Small_GTPase"/>
</dbReference>
<name>A0A6A7G7T8_9CRUS</name>
<dbReference type="Gene3D" id="3.40.50.300">
    <property type="entry name" value="P-loop containing nucleotide triphosphate hydrolases"/>
    <property type="match status" value="1"/>
</dbReference>
<feature type="region of interest" description="Disordered" evidence="3">
    <location>
        <begin position="174"/>
        <end position="197"/>
    </location>
</feature>
<dbReference type="SMART" id="SM00173">
    <property type="entry name" value="RAS"/>
    <property type="match status" value="1"/>
</dbReference>
<dbReference type="InterPro" id="IPR027417">
    <property type="entry name" value="P-loop_NTPase"/>
</dbReference>
<dbReference type="NCBIfam" id="TIGR00231">
    <property type="entry name" value="small_GTP"/>
    <property type="match status" value="1"/>
</dbReference>
<dbReference type="GO" id="GO:0003924">
    <property type="term" value="F:GTPase activity"/>
    <property type="evidence" value="ECO:0007669"/>
    <property type="project" value="InterPro"/>
</dbReference>
<reference evidence="4" key="1">
    <citation type="submission" date="2017-11" db="EMBL/GenBank/DDBJ databases">
        <title>The sensing device of the deep-sea amphipod.</title>
        <authorList>
            <person name="Kobayashi H."/>
            <person name="Nagahama T."/>
            <person name="Arai W."/>
            <person name="Sasagawa Y."/>
            <person name="Umeda M."/>
            <person name="Hayashi T."/>
            <person name="Nikaido I."/>
            <person name="Watanabe H."/>
            <person name="Oguri K."/>
            <person name="Kitazato H."/>
            <person name="Fujioka K."/>
            <person name="Kido Y."/>
            <person name="Takami H."/>
        </authorList>
    </citation>
    <scope>NUCLEOTIDE SEQUENCE</scope>
    <source>
        <tissue evidence="4">Whole body</tissue>
    </source>
</reference>
<proteinExistence type="evidence at transcript level"/>
<evidence type="ECO:0000256" key="3">
    <source>
        <dbReference type="SAM" id="MobiDB-lite"/>
    </source>
</evidence>
<dbReference type="PROSITE" id="PS51421">
    <property type="entry name" value="RAS"/>
    <property type="match status" value="1"/>
</dbReference>
<comment type="similarity">
    <text evidence="1">Belongs to the small GTPase superfamily. Rab family.</text>
</comment>
<evidence type="ECO:0008006" key="5">
    <source>
        <dbReference type="Google" id="ProtNLM"/>
    </source>
</evidence>
<dbReference type="SMART" id="SM00174">
    <property type="entry name" value="RHO"/>
    <property type="match status" value="1"/>
</dbReference>
<dbReference type="PANTHER" id="PTHR47978">
    <property type="match status" value="1"/>
</dbReference>
<dbReference type="CDD" id="cd00154">
    <property type="entry name" value="Rab"/>
    <property type="match status" value="1"/>
</dbReference>
<dbReference type="EMBL" id="IACT01008146">
    <property type="protein sequence ID" value="LAC27258.1"/>
    <property type="molecule type" value="mRNA"/>
</dbReference>
<dbReference type="PRINTS" id="PR00449">
    <property type="entry name" value="RASTRNSFRMNG"/>
</dbReference>
<dbReference type="SUPFAM" id="SSF52540">
    <property type="entry name" value="P-loop containing nucleoside triphosphate hydrolases"/>
    <property type="match status" value="1"/>
</dbReference>
<organism evidence="4">
    <name type="scientific">Hirondellea gigas</name>
    <dbReference type="NCBI Taxonomy" id="1518452"/>
    <lineage>
        <taxon>Eukaryota</taxon>
        <taxon>Metazoa</taxon>
        <taxon>Ecdysozoa</taxon>
        <taxon>Arthropoda</taxon>
        <taxon>Crustacea</taxon>
        <taxon>Multicrustacea</taxon>
        <taxon>Malacostraca</taxon>
        <taxon>Eumalacostraca</taxon>
        <taxon>Peracarida</taxon>
        <taxon>Amphipoda</taxon>
        <taxon>Amphilochidea</taxon>
        <taxon>Lysianassida</taxon>
        <taxon>Lysianassidira</taxon>
        <taxon>Lysianassoidea</taxon>
        <taxon>Lysianassidae</taxon>
        <taxon>Hirondellea</taxon>
    </lineage>
</organism>
<dbReference type="FunFam" id="3.40.50.300:FF:000808">
    <property type="entry name" value="Small GTP-binding protein, putative"/>
    <property type="match status" value="1"/>
</dbReference>
<dbReference type="SMART" id="SM00175">
    <property type="entry name" value="RAB"/>
    <property type="match status" value="1"/>
</dbReference>
<feature type="compositionally biased region" description="Basic and acidic residues" evidence="3">
    <location>
        <begin position="174"/>
        <end position="183"/>
    </location>
</feature>
<dbReference type="Pfam" id="PF00071">
    <property type="entry name" value="Ras"/>
    <property type="match status" value="1"/>
</dbReference>
<dbReference type="AlphaFoldDB" id="A0A6A7G7T8"/>
<dbReference type="InterPro" id="IPR005225">
    <property type="entry name" value="Small_GTP-bd"/>
</dbReference>
<evidence type="ECO:0000256" key="2">
    <source>
        <dbReference type="ARBA" id="ARBA00022741"/>
    </source>
</evidence>
<protein>
    <recommendedName>
        <fullName evidence="5">Ras-related protein Rab-24-like</fullName>
    </recommendedName>
</protein>
<evidence type="ECO:0000313" key="4">
    <source>
        <dbReference type="EMBL" id="LAC27258.1"/>
    </source>
</evidence>
<keyword evidence="2" id="KW-0547">Nucleotide-binding</keyword>
<sequence length="197" mass="21772">MSGDGSALKIVLLGMKNVGKTSLFNRYVYDEFGQTSMTIGAYFATKQCEVNNQSYNLAIWDTAGEEKFDSLTSFYCRGARAAVVCYDLTNRASFDNLERWCQKITEAGSQCSLIFAGNKLDLVEEDSSRRAVEQSQVEQFAATKDALVAEVSAKSGTNVAELFEKVVAHYLEGNHPKEPEGKRNVKMKPANQETSCC</sequence>
<dbReference type="GO" id="GO:0005525">
    <property type="term" value="F:GTP binding"/>
    <property type="evidence" value="ECO:0007669"/>
    <property type="project" value="InterPro"/>
</dbReference>
<dbReference type="PROSITE" id="PS51419">
    <property type="entry name" value="RAB"/>
    <property type="match status" value="1"/>
</dbReference>
<evidence type="ECO:0000256" key="1">
    <source>
        <dbReference type="ARBA" id="ARBA00006270"/>
    </source>
</evidence>
<accession>A0A6A7G7T8</accession>